<proteinExistence type="predicted"/>
<organism evidence="1">
    <name type="scientific">uncultured bacterium</name>
    <name type="common">gcode 4</name>
    <dbReference type="NCBI Taxonomy" id="1234023"/>
    <lineage>
        <taxon>Bacteria</taxon>
        <taxon>environmental samples</taxon>
    </lineage>
</organism>
<gene>
    <name evidence="1" type="ORF">ACD_4C00486G0017</name>
</gene>
<name>K2FVT9_9BACT</name>
<accession>K2FVT9</accession>
<sequence length="70" mass="8590">MWLSNKRPRALNYAVTKKWAKSWKKIENAILHYKAILRREVIEWNTKWLENAKKFVLVKFKKYSININKI</sequence>
<evidence type="ECO:0000313" key="1">
    <source>
        <dbReference type="EMBL" id="EKE25977.1"/>
    </source>
</evidence>
<dbReference type="AlphaFoldDB" id="K2FVT9"/>
<reference evidence="1" key="1">
    <citation type="journal article" date="2012" name="Science">
        <title>Fermentation, hydrogen, and sulfur metabolism in multiple uncultivated bacterial phyla.</title>
        <authorList>
            <person name="Wrighton K.C."/>
            <person name="Thomas B.C."/>
            <person name="Sharon I."/>
            <person name="Miller C.S."/>
            <person name="Castelle C.J."/>
            <person name="VerBerkmoes N.C."/>
            <person name="Wilkins M.J."/>
            <person name="Hettich R.L."/>
            <person name="Lipton M.S."/>
            <person name="Williams K.H."/>
            <person name="Long P.E."/>
            <person name="Banfield J.F."/>
        </authorList>
    </citation>
    <scope>NUCLEOTIDE SEQUENCE [LARGE SCALE GENOMIC DNA]</scope>
</reference>
<protein>
    <submittedName>
        <fullName evidence="1">Uncharacterized protein</fullName>
    </submittedName>
</protein>
<dbReference type="EMBL" id="AMFJ01001002">
    <property type="protein sequence ID" value="EKE25977.1"/>
    <property type="molecule type" value="Genomic_DNA"/>
</dbReference>
<comment type="caution">
    <text evidence="1">The sequence shown here is derived from an EMBL/GenBank/DDBJ whole genome shotgun (WGS) entry which is preliminary data.</text>
</comment>